<dbReference type="GO" id="GO:0140359">
    <property type="term" value="F:ABC-type transporter activity"/>
    <property type="evidence" value="ECO:0007669"/>
    <property type="project" value="InterPro"/>
</dbReference>
<feature type="transmembrane region" description="Helical" evidence="1">
    <location>
        <begin position="265"/>
        <end position="286"/>
    </location>
</feature>
<keyword evidence="1" id="KW-0812">Transmembrane</keyword>
<dbReference type="PANTHER" id="PTHR43471">
    <property type="entry name" value="ABC TRANSPORTER PERMEASE"/>
    <property type="match status" value="1"/>
</dbReference>
<comment type="caution">
    <text evidence="2">The sequence shown here is derived from an EMBL/GenBank/DDBJ whole genome shotgun (WGS) entry which is preliminary data.</text>
</comment>
<feature type="transmembrane region" description="Helical" evidence="1">
    <location>
        <begin position="146"/>
        <end position="167"/>
    </location>
</feature>
<evidence type="ECO:0000256" key="1">
    <source>
        <dbReference type="SAM" id="Phobius"/>
    </source>
</evidence>
<dbReference type="RefSeq" id="WP_124176856.1">
    <property type="nucleotide sequence ID" value="NZ_REFY01000001.1"/>
</dbReference>
<organism evidence="2 3">
    <name type="scientific">Natrarchaeobius halalkaliphilus</name>
    <dbReference type="NCBI Taxonomy" id="1679091"/>
    <lineage>
        <taxon>Archaea</taxon>
        <taxon>Methanobacteriati</taxon>
        <taxon>Methanobacteriota</taxon>
        <taxon>Stenosarchaea group</taxon>
        <taxon>Halobacteria</taxon>
        <taxon>Halobacteriales</taxon>
        <taxon>Natrialbaceae</taxon>
        <taxon>Natrarchaeobius</taxon>
    </lineage>
</organism>
<evidence type="ECO:0000313" key="3">
    <source>
        <dbReference type="Proteomes" id="UP000273828"/>
    </source>
</evidence>
<gene>
    <name evidence="2" type="ORF">EA462_01785</name>
</gene>
<dbReference type="Pfam" id="PF12679">
    <property type="entry name" value="ABC2_membrane_2"/>
    <property type="match status" value="1"/>
</dbReference>
<feature type="transmembrane region" description="Helical" evidence="1">
    <location>
        <begin position="68"/>
        <end position="85"/>
    </location>
</feature>
<dbReference type="PANTHER" id="PTHR43471:SF1">
    <property type="entry name" value="ABC TRANSPORTER PERMEASE PROTEIN NOSY-RELATED"/>
    <property type="match status" value="1"/>
</dbReference>
<feature type="transmembrane region" description="Helical" evidence="1">
    <location>
        <begin position="118"/>
        <end position="140"/>
    </location>
</feature>
<keyword evidence="3" id="KW-1185">Reference proteome</keyword>
<dbReference type="Proteomes" id="UP000273828">
    <property type="component" value="Unassembled WGS sequence"/>
</dbReference>
<evidence type="ECO:0000313" key="2">
    <source>
        <dbReference type="EMBL" id="RQG92971.1"/>
    </source>
</evidence>
<sequence length="291" mass="31208">MSSVDVESVRAIATKDFRDSIRSWVFWGLSVFFFTLLVTVTGFLAYFGEDIAAQGATTAALVGYVSEITRLVIPLIALILGWKAIAGERESGSIKVLLSLPHSRTDVILGKLIGRSTVLSVSLLIGFTLAGAIVAAMLGSFDVTDYAGLLAVSILYGIAYTSIAIAVSSLTRSTTIAGAAVFAVFVLFYIVWDAVVGAVSLLMALDYLPQGENTAQAVLFYQSLDPGTAYTSVLSLVTSVAEMDGQTVAMLETMFDAVPFYLTDWFALVVLLFWIVVPTAVAVYRFDRVDL</sequence>
<proteinExistence type="predicted"/>
<dbReference type="OrthoDB" id="86287at2157"/>
<dbReference type="GO" id="GO:0005886">
    <property type="term" value="C:plasma membrane"/>
    <property type="evidence" value="ECO:0007669"/>
    <property type="project" value="UniProtKB-SubCell"/>
</dbReference>
<reference evidence="2 3" key="1">
    <citation type="submission" date="2018-10" db="EMBL/GenBank/DDBJ databases">
        <title>Natrarchaeobius chitinivorans gen. nov., sp. nov., and Natrarchaeobius haloalkaliphilus sp. nov., alkaliphilic, chitin-utilizing haloarchaea from hypersaline alkaline lakes.</title>
        <authorList>
            <person name="Sorokin D.Y."/>
            <person name="Elcheninov A.G."/>
            <person name="Kostrikina N.A."/>
            <person name="Bale N.J."/>
            <person name="Sinninghe Damste J.S."/>
            <person name="Khijniak T.V."/>
            <person name="Kublanov I.V."/>
            <person name="Toshchakov S.V."/>
        </authorList>
    </citation>
    <scope>NUCLEOTIDE SEQUENCE [LARGE SCALE GENOMIC DNA]</scope>
    <source>
        <strain evidence="2 3">AArcht-Sl</strain>
    </source>
</reference>
<dbReference type="AlphaFoldDB" id="A0A3N6MBW9"/>
<protein>
    <submittedName>
        <fullName evidence="2">ABC transporter</fullName>
    </submittedName>
</protein>
<keyword evidence="1" id="KW-0472">Membrane</keyword>
<name>A0A3N6MBW9_9EURY</name>
<accession>A0A3N6MBW9</accession>
<feature type="transmembrane region" description="Helical" evidence="1">
    <location>
        <begin position="179"/>
        <end position="205"/>
    </location>
</feature>
<keyword evidence="1" id="KW-1133">Transmembrane helix</keyword>
<feature type="transmembrane region" description="Helical" evidence="1">
    <location>
        <begin position="24"/>
        <end position="48"/>
    </location>
</feature>
<dbReference type="EMBL" id="REFY01000001">
    <property type="protein sequence ID" value="RQG92971.1"/>
    <property type="molecule type" value="Genomic_DNA"/>
</dbReference>